<name>A0ABD1DFZ2_CULPP</name>
<protein>
    <recommendedName>
        <fullName evidence="3">Secreted protein</fullName>
    </recommendedName>
</protein>
<dbReference type="Proteomes" id="UP001562425">
    <property type="component" value="Unassembled WGS sequence"/>
</dbReference>
<sequence length="72" mass="8566">MRIKRSAYILFSHFCEMAGVRRAKCAAWSSRVMSSWYAVRTRPGRGREWTIRMVNQALRRGIHTYTDIHYNT</sequence>
<organism evidence="1 2">
    <name type="scientific">Culex pipiens pipiens</name>
    <name type="common">Northern house mosquito</name>
    <dbReference type="NCBI Taxonomy" id="38569"/>
    <lineage>
        <taxon>Eukaryota</taxon>
        <taxon>Metazoa</taxon>
        <taxon>Ecdysozoa</taxon>
        <taxon>Arthropoda</taxon>
        <taxon>Hexapoda</taxon>
        <taxon>Insecta</taxon>
        <taxon>Pterygota</taxon>
        <taxon>Neoptera</taxon>
        <taxon>Endopterygota</taxon>
        <taxon>Diptera</taxon>
        <taxon>Nematocera</taxon>
        <taxon>Culicoidea</taxon>
        <taxon>Culicidae</taxon>
        <taxon>Culicinae</taxon>
        <taxon>Culicini</taxon>
        <taxon>Culex</taxon>
        <taxon>Culex</taxon>
    </lineage>
</organism>
<dbReference type="EMBL" id="JBEHCU010005841">
    <property type="protein sequence ID" value="KAL1398595.1"/>
    <property type="molecule type" value="Genomic_DNA"/>
</dbReference>
<reference evidence="1 2" key="1">
    <citation type="submission" date="2024-05" db="EMBL/GenBank/DDBJ databases">
        <title>Culex pipiens pipiens assembly and annotation.</title>
        <authorList>
            <person name="Alout H."/>
            <person name="Durand T."/>
        </authorList>
    </citation>
    <scope>NUCLEOTIDE SEQUENCE [LARGE SCALE GENOMIC DNA]</scope>
    <source>
        <strain evidence="1">HA-2024</strain>
        <tissue evidence="1">Whole body</tissue>
    </source>
</reference>
<keyword evidence="2" id="KW-1185">Reference proteome</keyword>
<accession>A0ABD1DFZ2</accession>
<proteinExistence type="predicted"/>
<evidence type="ECO:0000313" key="1">
    <source>
        <dbReference type="EMBL" id="KAL1398595.1"/>
    </source>
</evidence>
<comment type="caution">
    <text evidence="1">The sequence shown here is derived from an EMBL/GenBank/DDBJ whole genome shotgun (WGS) entry which is preliminary data.</text>
</comment>
<gene>
    <name evidence="1" type="ORF">pipiens_002365</name>
</gene>
<dbReference type="AlphaFoldDB" id="A0ABD1DFZ2"/>
<evidence type="ECO:0008006" key="3">
    <source>
        <dbReference type="Google" id="ProtNLM"/>
    </source>
</evidence>
<evidence type="ECO:0000313" key="2">
    <source>
        <dbReference type="Proteomes" id="UP001562425"/>
    </source>
</evidence>